<dbReference type="eggNOG" id="COG3271">
    <property type="taxonomic scope" value="Bacteria"/>
</dbReference>
<dbReference type="SMART" id="SM00028">
    <property type="entry name" value="TPR"/>
    <property type="match status" value="2"/>
</dbReference>
<evidence type="ECO:0000256" key="3">
    <source>
        <dbReference type="PROSITE-ProRule" id="PRU00339"/>
    </source>
</evidence>
<sequence length="316" mass="34032">MITTALPRSLAILLTAALLALGGCQSVPPPQSATVQTSQQVVVPFVPQDAYQCGPAALAMMLQWAGKPVSADALVDEVWLPERKGSLGIELRAAARSRGLMAYPVESADHLFQELQANRPVLVMQNLALPNWPKWHFAVVTGYRNQGDTVVLHSGTTQSDTSHWNRFIRTWARADQWGFTLVAPGQLPASAEPDALLRAISALPNSIDFWPAAVEAFPQNGPLWFGYGNALWAQNKQAQARAAFEKAVHNEPELAAAWNNLAYAQLAMGEKQEASKSLCQALALAPDDPEIQASAREIGNQPCPKTSEPPSSSAAP</sequence>
<evidence type="ECO:0000256" key="5">
    <source>
        <dbReference type="SAM" id="SignalP"/>
    </source>
</evidence>
<evidence type="ECO:0000256" key="2">
    <source>
        <dbReference type="ARBA" id="ARBA00022803"/>
    </source>
</evidence>
<dbReference type="Proteomes" id="UP000008871">
    <property type="component" value="Chromosome"/>
</dbReference>
<dbReference type="InterPro" id="IPR044244">
    <property type="entry name" value="TTC27/Emw1"/>
</dbReference>
<dbReference type="Pfam" id="PF13432">
    <property type="entry name" value="TPR_16"/>
    <property type="match status" value="1"/>
</dbReference>
<dbReference type="PANTHER" id="PTHR16193:SF0">
    <property type="entry name" value="TETRATRICOPEPTIDE REPEAT PROTEIN 27"/>
    <property type="match status" value="1"/>
</dbReference>
<dbReference type="PANTHER" id="PTHR16193">
    <property type="entry name" value="TETRATRICOPEPTIDE REPEAT PROTEIN 27"/>
    <property type="match status" value="1"/>
</dbReference>
<dbReference type="OrthoDB" id="5611441at2"/>
<keyword evidence="5" id="KW-0732">Signal</keyword>
<dbReference type="eggNOG" id="COG0457">
    <property type="taxonomic scope" value="Bacteria"/>
</dbReference>
<keyword evidence="1" id="KW-0677">Repeat</keyword>
<keyword evidence="2 3" id="KW-0802">TPR repeat</keyword>
<dbReference type="Gene3D" id="1.25.40.10">
    <property type="entry name" value="Tetratricopeptide repeat domain"/>
    <property type="match status" value="1"/>
</dbReference>
<keyword evidence="8" id="KW-1185">Reference proteome</keyword>
<dbReference type="EMBL" id="AM286690">
    <property type="protein sequence ID" value="CAL17175.1"/>
    <property type="molecule type" value="Genomic_DNA"/>
</dbReference>
<accession>Q0VNS3</accession>
<evidence type="ECO:0000259" key="6">
    <source>
        <dbReference type="Pfam" id="PF13529"/>
    </source>
</evidence>
<feature type="region of interest" description="Disordered" evidence="4">
    <location>
        <begin position="295"/>
        <end position="316"/>
    </location>
</feature>
<evidence type="ECO:0000256" key="4">
    <source>
        <dbReference type="SAM" id="MobiDB-lite"/>
    </source>
</evidence>
<dbReference type="InterPro" id="IPR039564">
    <property type="entry name" value="Peptidase_C39-like"/>
</dbReference>
<dbReference type="InterPro" id="IPR019734">
    <property type="entry name" value="TPR_rpt"/>
</dbReference>
<dbReference type="InterPro" id="IPR011990">
    <property type="entry name" value="TPR-like_helical_dom_sf"/>
</dbReference>
<dbReference type="Pfam" id="PF13529">
    <property type="entry name" value="Peptidase_C39_2"/>
    <property type="match status" value="1"/>
</dbReference>
<name>Q0VNS3_ALCBS</name>
<dbReference type="NCBIfam" id="NF033920">
    <property type="entry name" value="C39_PA2778_fam"/>
    <property type="match status" value="1"/>
</dbReference>
<reference evidence="7 8" key="1">
    <citation type="journal article" date="2006" name="Nat. Biotechnol.">
        <title>Genome sequence of the ubiquitous hydrocarbon-degrading marine bacterium Alcanivorax borkumensis.</title>
        <authorList>
            <person name="Schneiker S."/>
            <person name="Martins dos Santos V.A.P."/>
            <person name="Bartels D."/>
            <person name="Bekel T."/>
            <person name="Brecht M."/>
            <person name="Buhrmester J."/>
            <person name="Chernikova T.N."/>
            <person name="Denaro R."/>
            <person name="Ferrer M."/>
            <person name="Gertler C."/>
            <person name="Goesmann A."/>
            <person name="Golyshina O.V."/>
            <person name="Kaminski F."/>
            <person name="Khachane A.N."/>
            <person name="Lang S."/>
            <person name="Linke B."/>
            <person name="McHardy A.C."/>
            <person name="Meyer F."/>
            <person name="Nechitaylo T."/>
            <person name="Puehler A."/>
            <person name="Regenhardt D."/>
            <person name="Rupp O."/>
            <person name="Sabirova J.S."/>
            <person name="Selbitschka W."/>
            <person name="Yakimov M.M."/>
            <person name="Timmis K.N."/>
            <person name="Vorhoelter F.-J."/>
            <person name="Weidner S."/>
            <person name="Kaiser O."/>
            <person name="Golyshin P.N."/>
        </authorList>
    </citation>
    <scope>NUCLEOTIDE SEQUENCE [LARGE SCALE GENOMIC DNA]</scope>
    <source>
        <strain evidence="8">ATCC 700651 / DSM 11573 / NCIMB 13689 / SK2</strain>
    </source>
</reference>
<dbReference type="HOGENOM" id="CLU_069114_0_0_6"/>
<proteinExistence type="predicted"/>
<gene>
    <name evidence="7" type="ordered locus">ABO_1727</name>
</gene>
<protein>
    <recommendedName>
        <fullName evidence="6">Peptidase C39-like domain-containing protein</fullName>
    </recommendedName>
</protein>
<organism evidence="7 8">
    <name type="scientific">Alcanivorax borkumensis (strain ATCC 700651 / DSM 11573 / NCIMB 13689 / SK2)</name>
    <dbReference type="NCBI Taxonomy" id="393595"/>
    <lineage>
        <taxon>Bacteria</taxon>
        <taxon>Pseudomonadati</taxon>
        <taxon>Pseudomonadota</taxon>
        <taxon>Gammaproteobacteria</taxon>
        <taxon>Oceanospirillales</taxon>
        <taxon>Alcanivoracaceae</taxon>
        <taxon>Alcanivorax</taxon>
    </lineage>
</organism>
<dbReference type="CDD" id="cd02549">
    <property type="entry name" value="Peptidase_C39A"/>
    <property type="match status" value="1"/>
</dbReference>
<feature type="repeat" description="TPR" evidence="3">
    <location>
        <begin position="255"/>
        <end position="288"/>
    </location>
</feature>
<evidence type="ECO:0000256" key="1">
    <source>
        <dbReference type="ARBA" id="ARBA00022737"/>
    </source>
</evidence>
<dbReference type="InterPro" id="IPR039563">
    <property type="entry name" value="Peptidase_C39_single_dom"/>
</dbReference>
<dbReference type="AlphaFoldDB" id="Q0VNS3"/>
<dbReference type="RefSeq" id="WP_011589008.1">
    <property type="nucleotide sequence ID" value="NC_008260.1"/>
</dbReference>
<feature type="signal peptide" evidence="5">
    <location>
        <begin position="1"/>
        <end position="20"/>
    </location>
</feature>
<feature type="domain" description="Peptidase C39-like" evidence="6">
    <location>
        <begin position="43"/>
        <end position="153"/>
    </location>
</feature>
<evidence type="ECO:0000313" key="8">
    <source>
        <dbReference type="Proteomes" id="UP000008871"/>
    </source>
</evidence>
<feature type="chain" id="PRO_5004178879" description="Peptidase C39-like domain-containing protein" evidence="5">
    <location>
        <begin position="21"/>
        <end position="316"/>
    </location>
</feature>
<dbReference type="SUPFAM" id="SSF48452">
    <property type="entry name" value="TPR-like"/>
    <property type="match status" value="1"/>
</dbReference>
<evidence type="ECO:0000313" key="7">
    <source>
        <dbReference type="EMBL" id="CAL17175.1"/>
    </source>
</evidence>
<dbReference type="Gene3D" id="3.90.70.10">
    <property type="entry name" value="Cysteine proteinases"/>
    <property type="match status" value="1"/>
</dbReference>
<dbReference type="STRING" id="393595.ABO_1727"/>
<dbReference type="KEGG" id="abo:ABO_1727"/>
<dbReference type="PROSITE" id="PS50005">
    <property type="entry name" value="TPR"/>
    <property type="match status" value="1"/>
</dbReference>